<accession>A0A2V4BIF2</accession>
<keyword evidence="2" id="KW-1185">Reference proteome</keyword>
<gene>
    <name evidence="1" type="ORF">DMB65_21725</name>
</gene>
<comment type="caution">
    <text evidence="1">The sequence shown here is derived from an EMBL/GenBank/DDBJ whole genome shotgun (WGS) entry which is preliminary data.</text>
</comment>
<dbReference type="RefSeq" id="WP_196239585.1">
    <property type="nucleotide sequence ID" value="NZ_QJHK01000037.1"/>
</dbReference>
<dbReference type="Gene3D" id="2.60.40.740">
    <property type="match status" value="2"/>
</dbReference>
<dbReference type="Pfam" id="PF13573">
    <property type="entry name" value="SprB"/>
    <property type="match status" value="3"/>
</dbReference>
<dbReference type="InterPro" id="IPR025667">
    <property type="entry name" value="SprB_repeat"/>
</dbReference>
<dbReference type="EMBL" id="QJHK01000037">
    <property type="protein sequence ID" value="PXY38679.1"/>
    <property type="molecule type" value="Genomic_DNA"/>
</dbReference>
<dbReference type="AlphaFoldDB" id="A0A2V4BIF2"/>
<feature type="non-terminal residue" evidence="1">
    <location>
        <position position="553"/>
    </location>
</feature>
<proteinExistence type="predicted"/>
<name>A0A2V4BIF2_9FLAO</name>
<evidence type="ECO:0000313" key="1">
    <source>
        <dbReference type="EMBL" id="PXY38679.1"/>
    </source>
</evidence>
<evidence type="ECO:0000313" key="2">
    <source>
        <dbReference type="Proteomes" id="UP000247903"/>
    </source>
</evidence>
<organism evidence="1 2">
    <name type="scientific">Flavobacterium cheongpyeongense</name>
    <dbReference type="NCBI Taxonomy" id="2212651"/>
    <lineage>
        <taxon>Bacteria</taxon>
        <taxon>Pseudomonadati</taxon>
        <taxon>Bacteroidota</taxon>
        <taxon>Flavobacteriia</taxon>
        <taxon>Flavobacteriales</taxon>
        <taxon>Flavobacteriaceae</taxon>
        <taxon>Flavobacterium</taxon>
    </lineage>
</organism>
<dbReference type="Proteomes" id="UP000247903">
    <property type="component" value="Unassembled WGS sequence"/>
</dbReference>
<protein>
    <recommendedName>
        <fullName evidence="3">Ig-like domain-containing protein</fullName>
    </recommendedName>
</protein>
<reference evidence="1 2" key="1">
    <citation type="submission" date="2018-05" db="EMBL/GenBank/DDBJ databases">
        <title>Flavobacterium sp. strain IMCC34759, incomplete genome.</title>
        <authorList>
            <person name="Joung Y."/>
            <person name="Cho J."/>
        </authorList>
    </citation>
    <scope>NUCLEOTIDE SEQUENCE [LARGE SCALE GENOMIC DNA]</scope>
    <source>
        <strain evidence="1 2">IMCC34759</strain>
    </source>
</reference>
<sequence>MNSKFFKLFLVVFLIQIFITNNLKAQELLFDNGPFTTNTAVGFGGSDVSVMQNVTLGYGTLGYTINNANNIRLTDQFTNSAPWYLDYVDVFAYQTGSSVSSTFTSGVVKIWNSDPSSGTAISEFGDFTTNRMILTDFTNCYRVQENVSLLTNNRPIMRIRISIGAIIQPGTHWIEWGLTGTLASGPFAPSISILGTGNTGDAKQFNTTAFTGTLTNGAYQVGMPFKLFGSQFVSYSPGPNPICSGSNVTVNFSDAVVRNTGNSYKLELSDVNGNFPGTFLTTTVVSASQLSAVIPISTVGGANYKIRTVASSPSENSSPSDFLNVYSAPNAVVASQTDVSCNGGSNGSASVTASGGAGGYTYSWSPSGGTAATATGLSAGTYTVTVTDANGCTATRDFTITQPTALIAAAASQTNVSCNGGSNGAASINTPTGGTGGYTYNWTPGNPTGDGTTSVTGLTPGTWTCTVTDANNCTTTVDFIITQPTALVATAASQTNVSCNGGSNGAASINTPTGGAGGYTYNWTPGNPTGDGTTSVTGLTPGTWTCTVTDANN</sequence>
<evidence type="ECO:0008006" key="3">
    <source>
        <dbReference type="Google" id="ProtNLM"/>
    </source>
</evidence>